<dbReference type="Pfam" id="PF01810">
    <property type="entry name" value="LysE"/>
    <property type="match status" value="1"/>
</dbReference>
<name>A0ABQ3V1S0_9CHLR</name>
<proteinExistence type="predicted"/>
<evidence type="ECO:0000256" key="5">
    <source>
        <dbReference type="ARBA" id="ARBA00023136"/>
    </source>
</evidence>
<comment type="subcellular location">
    <subcellularLocation>
        <location evidence="1">Cell membrane</location>
        <topology evidence="1">Multi-pass membrane protein</topology>
    </subcellularLocation>
</comment>
<evidence type="ECO:0000256" key="4">
    <source>
        <dbReference type="ARBA" id="ARBA00022989"/>
    </source>
</evidence>
<evidence type="ECO:0000256" key="3">
    <source>
        <dbReference type="ARBA" id="ARBA00022692"/>
    </source>
</evidence>
<dbReference type="InterPro" id="IPR001123">
    <property type="entry name" value="LeuE-type"/>
</dbReference>
<sequence>MMTASQGITFLLFAVVAAITPGPSNLILTSTGANVGLLRGLPCLGGVVIGMGLMMFLVAFGLGNVVLASPGLILLLKWGGIGFLLWLSWKVATAGRSDTTTEKQPLGFWGAAAFQWINPKSWLVSVSAVSVYLHPIAGTAFTQAIGFGMLFILAALPSCFIWLAFGASVQRFLSTKRSARIFNVTMGVLLAGSVLLFIW</sequence>
<keyword evidence="3 6" id="KW-0812">Transmembrane</keyword>
<dbReference type="Proteomes" id="UP000654345">
    <property type="component" value="Unassembled WGS sequence"/>
</dbReference>
<evidence type="ECO:0000256" key="1">
    <source>
        <dbReference type="ARBA" id="ARBA00004651"/>
    </source>
</evidence>
<feature type="transmembrane region" description="Helical" evidence="6">
    <location>
        <begin position="181"/>
        <end position="198"/>
    </location>
</feature>
<accession>A0ABQ3V1S0</accession>
<organism evidence="7 8">
    <name type="scientific">Ktedonobacter robiniae</name>
    <dbReference type="NCBI Taxonomy" id="2778365"/>
    <lineage>
        <taxon>Bacteria</taxon>
        <taxon>Bacillati</taxon>
        <taxon>Chloroflexota</taxon>
        <taxon>Ktedonobacteria</taxon>
        <taxon>Ktedonobacterales</taxon>
        <taxon>Ktedonobacteraceae</taxon>
        <taxon>Ktedonobacter</taxon>
    </lineage>
</organism>
<reference evidence="7 8" key="1">
    <citation type="journal article" date="2021" name="Int. J. Syst. Evol. Microbiol.">
        <title>Reticulibacter mediterranei gen. nov., sp. nov., within the new family Reticulibacteraceae fam. nov., and Ktedonospora formicarum gen. nov., sp. nov., Ktedonobacter robiniae sp. nov., Dictyobacter formicarum sp. nov. and Dictyobacter arantiisoli sp. nov., belonging to the class Ktedonobacteria.</title>
        <authorList>
            <person name="Yabe S."/>
            <person name="Zheng Y."/>
            <person name="Wang C.M."/>
            <person name="Sakai Y."/>
            <person name="Abe K."/>
            <person name="Yokota A."/>
            <person name="Donadio S."/>
            <person name="Cavaletti L."/>
            <person name="Monciardini P."/>
        </authorList>
    </citation>
    <scope>NUCLEOTIDE SEQUENCE [LARGE SCALE GENOMIC DNA]</scope>
    <source>
        <strain evidence="7 8">SOSP1-30</strain>
    </source>
</reference>
<keyword evidence="5 6" id="KW-0472">Membrane</keyword>
<evidence type="ECO:0000313" key="7">
    <source>
        <dbReference type="EMBL" id="GHO59104.1"/>
    </source>
</evidence>
<dbReference type="EMBL" id="BNJG01000003">
    <property type="protein sequence ID" value="GHO59104.1"/>
    <property type="molecule type" value="Genomic_DNA"/>
</dbReference>
<evidence type="ECO:0000256" key="6">
    <source>
        <dbReference type="SAM" id="Phobius"/>
    </source>
</evidence>
<protein>
    <submittedName>
        <fullName evidence="7">Protein AmbA</fullName>
    </submittedName>
</protein>
<gene>
    <name evidence="7" type="primary">ambA</name>
    <name evidence="7" type="ORF">KSB_75790</name>
</gene>
<dbReference type="PANTHER" id="PTHR30086:SF20">
    <property type="entry name" value="ARGININE EXPORTER PROTEIN ARGO-RELATED"/>
    <property type="match status" value="1"/>
</dbReference>
<comment type="caution">
    <text evidence="7">The sequence shown here is derived from an EMBL/GenBank/DDBJ whole genome shotgun (WGS) entry which is preliminary data.</text>
</comment>
<feature type="transmembrane region" description="Helical" evidence="6">
    <location>
        <begin position="37"/>
        <end position="60"/>
    </location>
</feature>
<dbReference type="PANTHER" id="PTHR30086">
    <property type="entry name" value="ARGININE EXPORTER PROTEIN ARGO"/>
    <property type="match status" value="1"/>
</dbReference>
<feature type="transmembrane region" description="Helical" evidence="6">
    <location>
        <begin position="144"/>
        <end position="169"/>
    </location>
</feature>
<evidence type="ECO:0000313" key="8">
    <source>
        <dbReference type="Proteomes" id="UP000654345"/>
    </source>
</evidence>
<evidence type="ECO:0000256" key="2">
    <source>
        <dbReference type="ARBA" id="ARBA00022475"/>
    </source>
</evidence>
<keyword evidence="2" id="KW-1003">Cell membrane</keyword>
<keyword evidence="8" id="KW-1185">Reference proteome</keyword>
<feature type="transmembrane region" description="Helical" evidence="6">
    <location>
        <begin position="72"/>
        <end position="89"/>
    </location>
</feature>
<keyword evidence="4 6" id="KW-1133">Transmembrane helix</keyword>